<evidence type="ECO:0000313" key="5">
    <source>
        <dbReference type="EMBL" id="KJY84509.1"/>
    </source>
</evidence>
<keyword evidence="6" id="KW-1185">Reference proteome</keyword>
<protein>
    <recommendedName>
        <fullName evidence="7">NirV</fullName>
    </recommendedName>
</protein>
<dbReference type="SUPFAM" id="SSF56436">
    <property type="entry name" value="C-type lectin-like"/>
    <property type="match status" value="1"/>
</dbReference>
<dbReference type="Proteomes" id="UP000033673">
    <property type="component" value="Unassembled WGS sequence"/>
</dbReference>
<dbReference type="OrthoDB" id="9768004at2"/>
<feature type="coiled-coil region" evidence="1">
    <location>
        <begin position="44"/>
        <end position="78"/>
    </location>
</feature>
<feature type="domain" description="PEGA" evidence="4">
    <location>
        <begin position="298"/>
        <end position="362"/>
    </location>
</feature>
<sequence length="608" mass="67308">MRPGLPALLLALSPCLYLPSAFAEEAPNTLVQIDDQLFTKHDELKAAQQKKDEQQALLNSKKSDLAVLETQAKSLDDAFSSAKSQLENAYQRMIDDPNINLAVAQKNYQDAWSAVKQNQKARLAAEQELVEVNSILSTYQSELDAIAHEISGLDEQKIRARVEQLRTELKQPQQISVSFTNRCQAELTIAQCDHQTKELALQKAVKQFRAEIVEQTSESSLVSRTINDTALNIHVIRHQTKQAGFYDGVRYRTIMDVELEARPKAKAACDLLQVDSRYCFAPGTSGELQLQADQEMAWVTLAVRSNQFNDSVLIDGVSYGSTPVEVMLPIGLHEISVQKEGYKAFTQKISVKSDTAIRAVLEEKSNPLRAGSKFADGMASKGQAPEMIAILQGKYFTGQNASKQVFLDHAYGIGATPVTISQFATFVEQTNYQTDAELKNTCTALIKGEVTPVEKANWRDPGFRQYPNSPVVCVSQNDAKSYINWLRKQTGASYRLPTEEEWEVAARAGSQDSYWWGDNFTSGDANTGWSGTPWSNVSTSPVSAFKPNPLGLYDVVGNVWQWTSSPKGIAKGGAWNSSPEMAASDKQLFLSTFEAANYLGFRVVRDIN</sequence>
<feature type="signal peptide" evidence="2">
    <location>
        <begin position="1"/>
        <end position="23"/>
    </location>
</feature>
<dbReference type="InterPro" id="IPR051043">
    <property type="entry name" value="Sulfatase_Mod_Factor_Kinase"/>
</dbReference>
<proteinExistence type="predicted"/>
<keyword evidence="2" id="KW-0732">Signal</keyword>
<dbReference type="PATRIC" id="fig|579748.3.peg.623"/>
<dbReference type="Pfam" id="PF08308">
    <property type="entry name" value="PEGA"/>
    <property type="match status" value="1"/>
</dbReference>
<dbReference type="InterPro" id="IPR013229">
    <property type="entry name" value="PEGA"/>
</dbReference>
<dbReference type="RefSeq" id="WP_045954253.1">
    <property type="nucleotide sequence ID" value="NZ_JXXV01000007.1"/>
</dbReference>
<dbReference type="AlphaFoldDB" id="A0A0F4NNR2"/>
<organism evidence="5 6">
    <name type="scientific">Vibrio galatheae</name>
    <dbReference type="NCBI Taxonomy" id="579748"/>
    <lineage>
        <taxon>Bacteria</taxon>
        <taxon>Pseudomonadati</taxon>
        <taxon>Pseudomonadota</taxon>
        <taxon>Gammaproteobacteria</taxon>
        <taxon>Vibrionales</taxon>
        <taxon>Vibrionaceae</taxon>
        <taxon>Vibrio</taxon>
    </lineage>
</organism>
<evidence type="ECO:0000313" key="6">
    <source>
        <dbReference type="Proteomes" id="UP000033673"/>
    </source>
</evidence>
<dbReference type="Pfam" id="PF03781">
    <property type="entry name" value="FGE-sulfatase"/>
    <property type="match status" value="1"/>
</dbReference>
<gene>
    <name evidence="5" type="ORF">TW81_02990</name>
</gene>
<feature type="domain" description="Sulfatase-modifying factor enzyme-like" evidence="3">
    <location>
        <begin position="384"/>
        <end position="605"/>
    </location>
</feature>
<evidence type="ECO:0008006" key="7">
    <source>
        <dbReference type="Google" id="ProtNLM"/>
    </source>
</evidence>
<comment type="caution">
    <text evidence="5">The sequence shown here is derived from an EMBL/GenBank/DDBJ whole genome shotgun (WGS) entry which is preliminary data.</text>
</comment>
<evidence type="ECO:0000259" key="3">
    <source>
        <dbReference type="Pfam" id="PF03781"/>
    </source>
</evidence>
<dbReference type="EMBL" id="JXXV01000007">
    <property type="protein sequence ID" value="KJY84509.1"/>
    <property type="molecule type" value="Genomic_DNA"/>
</dbReference>
<reference evidence="5 6" key="1">
    <citation type="journal article" date="2015" name="BMC Genomics">
        <title>Genome mining reveals unlocked bioactive potential of marine Gram-negative bacteria.</title>
        <authorList>
            <person name="Machado H."/>
            <person name="Sonnenschein E.C."/>
            <person name="Melchiorsen J."/>
            <person name="Gram L."/>
        </authorList>
    </citation>
    <scope>NUCLEOTIDE SEQUENCE [LARGE SCALE GENOMIC DNA]</scope>
    <source>
        <strain evidence="5 6">S2757</strain>
    </source>
</reference>
<dbReference type="PANTHER" id="PTHR23150:SF19">
    <property type="entry name" value="FORMYLGLYCINE-GENERATING ENZYME"/>
    <property type="match status" value="1"/>
</dbReference>
<dbReference type="InterPro" id="IPR005532">
    <property type="entry name" value="SUMF_dom"/>
</dbReference>
<feature type="chain" id="PRO_5002473037" description="NirV" evidence="2">
    <location>
        <begin position="24"/>
        <end position="608"/>
    </location>
</feature>
<dbReference type="GO" id="GO:0120147">
    <property type="term" value="F:formylglycine-generating oxidase activity"/>
    <property type="evidence" value="ECO:0007669"/>
    <property type="project" value="TreeGrafter"/>
</dbReference>
<evidence type="ECO:0000256" key="1">
    <source>
        <dbReference type="SAM" id="Coils"/>
    </source>
</evidence>
<keyword evidence="1" id="KW-0175">Coiled coil</keyword>
<dbReference type="Gene3D" id="3.90.1580.10">
    <property type="entry name" value="paralog of FGE (formylglycine-generating enzyme)"/>
    <property type="match status" value="1"/>
</dbReference>
<dbReference type="STRING" id="579748.TW81_02990"/>
<dbReference type="InterPro" id="IPR042095">
    <property type="entry name" value="SUMF_sf"/>
</dbReference>
<dbReference type="PANTHER" id="PTHR23150">
    <property type="entry name" value="SULFATASE MODIFYING FACTOR 1, 2"/>
    <property type="match status" value="1"/>
</dbReference>
<evidence type="ECO:0000256" key="2">
    <source>
        <dbReference type="SAM" id="SignalP"/>
    </source>
</evidence>
<accession>A0A0F4NNR2</accession>
<dbReference type="InterPro" id="IPR016187">
    <property type="entry name" value="CTDL_fold"/>
</dbReference>
<evidence type="ECO:0000259" key="4">
    <source>
        <dbReference type="Pfam" id="PF08308"/>
    </source>
</evidence>
<name>A0A0F4NNR2_9VIBR</name>